<sequence length="299" mass="34772">MTDMTSSNIFLLYYYDGVLRIEDHKPQYEGGIVRILRVKKDTIFTELMRKLYILTKYDERHIKICITCKWPASIGEYIAVRVEDDETVESMFDLYHSHVSTIQLYLEKEDVDNISIQGNDEVQTHGHIDDNLHAQHYEYQQPTGLFTRMLNDDADSTGFYSANERDVRSTGYGGGSSQYHFMSITDPSHTFHSASLSGHHVTEEHVIEEDEEDEIDSQDDIDDNENMDVGDDELLFDIYRMNNTEIEYEQDPPDIFTSDQWIDEAMLNNSHEGIDVPCTLEGEEPHVRQIFTNKKNLIY</sequence>
<feature type="non-terminal residue" evidence="2">
    <location>
        <position position="1"/>
    </location>
</feature>
<protein>
    <submittedName>
        <fullName evidence="2">Uncharacterized protein</fullName>
    </submittedName>
</protein>
<keyword evidence="3" id="KW-1185">Reference proteome</keyword>
<reference evidence="2" key="1">
    <citation type="submission" date="2017-07" db="EMBL/GenBank/DDBJ databases">
        <title>Taro Niue Genome Assembly and Annotation.</title>
        <authorList>
            <person name="Atibalentja N."/>
            <person name="Keating K."/>
            <person name="Fields C.J."/>
        </authorList>
    </citation>
    <scope>NUCLEOTIDE SEQUENCE</scope>
    <source>
        <strain evidence="2">Niue_2</strain>
        <tissue evidence="2">Leaf</tissue>
    </source>
</reference>
<name>A0A843TFZ3_COLES</name>
<accession>A0A843TFZ3</accession>
<dbReference type="EMBL" id="NMUH01000044">
    <property type="protein sequence ID" value="MQL69661.1"/>
    <property type="molecule type" value="Genomic_DNA"/>
</dbReference>
<dbReference type="AlphaFoldDB" id="A0A843TFZ3"/>
<comment type="caution">
    <text evidence="2">The sequence shown here is derived from an EMBL/GenBank/DDBJ whole genome shotgun (WGS) entry which is preliminary data.</text>
</comment>
<feature type="region of interest" description="Disordered" evidence="1">
    <location>
        <begin position="208"/>
        <end position="228"/>
    </location>
</feature>
<evidence type="ECO:0000313" key="2">
    <source>
        <dbReference type="EMBL" id="MQL69661.1"/>
    </source>
</evidence>
<dbReference type="OrthoDB" id="1938144at2759"/>
<gene>
    <name evidence="2" type="ORF">Taro_001954</name>
</gene>
<dbReference type="Proteomes" id="UP000652761">
    <property type="component" value="Unassembled WGS sequence"/>
</dbReference>
<organism evidence="2 3">
    <name type="scientific">Colocasia esculenta</name>
    <name type="common">Wild taro</name>
    <name type="synonym">Arum esculentum</name>
    <dbReference type="NCBI Taxonomy" id="4460"/>
    <lineage>
        <taxon>Eukaryota</taxon>
        <taxon>Viridiplantae</taxon>
        <taxon>Streptophyta</taxon>
        <taxon>Embryophyta</taxon>
        <taxon>Tracheophyta</taxon>
        <taxon>Spermatophyta</taxon>
        <taxon>Magnoliopsida</taxon>
        <taxon>Liliopsida</taxon>
        <taxon>Araceae</taxon>
        <taxon>Aroideae</taxon>
        <taxon>Colocasieae</taxon>
        <taxon>Colocasia</taxon>
    </lineage>
</organism>
<proteinExistence type="predicted"/>
<evidence type="ECO:0000313" key="3">
    <source>
        <dbReference type="Proteomes" id="UP000652761"/>
    </source>
</evidence>
<evidence type="ECO:0000256" key="1">
    <source>
        <dbReference type="SAM" id="MobiDB-lite"/>
    </source>
</evidence>